<evidence type="ECO:0000313" key="3">
    <source>
        <dbReference type="Proteomes" id="UP000054937"/>
    </source>
</evidence>
<sequence length="101" mass="11969">MALNDESFEINEIGIQTEPMELTYSSILNQLIRDSEFDKSIKSVKLSDIDYLVQQQILRVLMEGKYQQEAFYDMQRATEQLGDYQQRIIELEADKEELERK</sequence>
<dbReference type="Proteomes" id="UP000054937">
    <property type="component" value="Unassembled WGS sequence"/>
</dbReference>
<evidence type="ECO:0000256" key="1">
    <source>
        <dbReference type="SAM" id="Coils"/>
    </source>
</evidence>
<dbReference type="InParanoid" id="A0A0V0QKU6"/>
<protein>
    <submittedName>
        <fullName evidence="2">Uncharacterized protein</fullName>
    </submittedName>
</protein>
<evidence type="ECO:0000313" key="2">
    <source>
        <dbReference type="EMBL" id="KRX02931.1"/>
    </source>
</evidence>
<comment type="caution">
    <text evidence="2">The sequence shown here is derived from an EMBL/GenBank/DDBJ whole genome shotgun (WGS) entry which is preliminary data.</text>
</comment>
<dbReference type="EMBL" id="LDAU01000149">
    <property type="protein sequence ID" value="KRX02931.1"/>
    <property type="molecule type" value="Genomic_DNA"/>
</dbReference>
<keyword evidence="3" id="KW-1185">Reference proteome</keyword>
<accession>A0A0V0QKU6</accession>
<dbReference type="AlphaFoldDB" id="A0A0V0QKU6"/>
<proteinExistence type="predicted"/>
<gene>
    <name evidence="2" type="ORF">PPERSA_09053</name>
</gene>
<reference evidence="2 3" key="1">
    <citation type="journal article" date="2015" name="Sci. Rep.">
        <title>Genome of the facultative scuticociliatosis pathogen Pseudocohnilembus persalinus provides insight into its virulence through horizontal gene transfer.</title>
        <authorList>
            <person name="Xiong J."/>
            <person name="Wang G."/>
            <person name="Cheng J."/>
            <person name="Tian M."/>
            <person name="Pan X."/>
            <person name="Warren A."/>
            <person name="Jiang C."/>
            <person name="Yuan D."/>
            <person name="Miao W."/>
        </authorList>
    </citation>
    <scope>NUCLEOTIDE SEQUENCE [LARGE SCALE GENOMIC DNA]</scope>
    <source>
        <strain evidence="2">36N120E</strain>
    </source>
</reference>
<keyword evidence="1" id="KW-0175">Coiled coil</keyword>
<feature type="coiled-coil region" evidence="1">
    <location>
        <begin position="74"/>
        <end position="101"/>
    </location>
</feature>
<organism evidence="2 3">
    <name type="scientific">Pseudocohnilembus persalinus</name>
    <name type="common">Ciliate</name>
    <dbReference type="NCBI Taxonomy" id="266149"/>
    <lineage>
        <taxon>Eukaryota</taxon>
        <taxon>Sar</taxon>
        <taxon>Alveolata</taxon>
        <taxon>Ciliophora</taxon>
        <taxon>Intramacronucleata</taxon>
        <taxon>Oligohymenophorea</taxon>
        <taxon>Scuticociliatia</taxon>
        <taxon>Philasterida</taxon>
        <taxon>Pseudocohnilembidae</taxon>
        <taxon>Pseudocohnilembus</taxon>
    </lineage>
</organism>
<name>A0A0V0QKU6_PSEPJ</name>